<evidence type="ECO:0000313" key="2">
    <source>
        <dbReference type="EMBL" id="POD81852.1"/>
    </source>
</evidence>
<accession>A0A2S3U1B7</accession>
<dbReference type="AlphaFoldDB" id="A0A2S3U1B7"/>
<dbReference type="Pfam" id="PF06114">
    <property type="entry name" value="Peptidase_M78"/>
    <property type="match status" value="1"/>
</dbReference>
<dbReference type="Proteomes" id="UP000236990">
    <property type="component" value="Unassembled WGS sequence"/>
</dbReference>
<gene>
    <name evidence="2" type="ORF">S101258_03261</name>
</gene>
<dbReference type="PROSITE" id="PS51257">
    <property type="entry name" value="PROKAR_LIPOPROTEIN"/>
    <property type="match status" value="1"/>
</dbReference>
<protein>
    <recommendedName>
        <fullName evidence="1">IrrE N-terminal-like domain-containing protein</fullName>
    </recommendedName>
</protein>
<organism evidence="2 3">
    <name type="scientific">Lactiplantibacillus plantarum subsp. plantarum</name>
    <dbReference type="NCBI Taxonomy" id="337330"/>
    <lineage>
        <taxon>Bacteria</taxon>
        <taxon>Bacillati</taxon>
        <taxon>Bacillota</taxon>
        <taxon>Bacilli</taxon>
        <taxon>Lactobacillales</taxon>
        <taxon>Lactobacillaceae</taxon>
        <taxon>Lactiplantibacillus</taxon>
    </lineage>
</organism>
<proteinExistence type="predicted"/>
<evidence type="ECO:0000259" key="1">
    <source>
        <dbReference type="Pfam" id="PF06114"/>
    </source>
</evidence>
<name>A0A2S3U1B7_LACPN</name>
<dbReference type="EMBL" id="NKCZ01000127">
    <property type="protein sequence ID" value="POD81852.1"/>
    <property type="molecule type" value="Genomic_DNA"/>
</dbReference>
<feature type="domain" description="IrrE N-terminal-like" evidence="1">
    <location>
        <begin position="27"/>
        <end position="111"/>
    </location>
</feature>
<sequence>MERWIEEDIDHLTNKFGIQSAFGLACDLGINVQFNNLGNNIYGYNNNSHRIPMIVINNTIDERTQDGVCYHEIFHIRHHKGFNTQFFAVNTTSFLSDGNETEANKFMLAMLKEEYGWSKQEDVLDFLDFFKLPHELASLF</sequence>
<dbReference type="InterPro" id="IPR010359">
    <property type="entry name" value="IrrE_HExxH"/>
</dbReference>
<evidence type="ECO:0000313" key="3">
    <source>
        <dbReference type="Proteomes" id="UP000236990"/>
    </source>
</evidence>
<comment type="caution">
    <text evidence="2">The sequence shown here is derived from an EMBL/GenBank/DDBJ whole genome shotgun (WGS) entry which is preliminary data.</text>
</comment>
<dbReference type="Gene3D" id="1.10.10.2910">
    <property type="match status" value="1"/>
</dbReference>
<reference evidence="2 3" key="1">
    <citation type="submission" date="2017-06" db="EMBL/GenBank/DDBJ databases">
        <title>Genome sequence of Lactobacillus plantarum subsp. plantarum strain SRCM101258.</title>
        <authorList>
            <person name="Cho S.H."/>
        </authorList>
    </citation>
    <scope>NUCLEOTIDE SEQUENCE [LARGE SCALE GENOMIC DNA]</scope>
    <source>
        <strain evidence="2 3">SRCM101258</strain>
    </source>
</reference>